<gene>
    <name evidence="2" type="ORF">AURANDRAFT_63821</name>
</gene>
<evidence type="ECO:0000313" key="2">
    <source>
        <dbReference type="EMBL" id="EGB08506.1"/>
    </source>
</evidence>
<dbReference type="Proteomes" id="UP000002729">
    <property type="component" value="Unassembled WGS sequence"/>
</dbReference>
<dbReference type="RefSeq" id="XP_009036516.1">
    <property type="nucleotide sequence ID" value="XM_009038268.1"/>
</dbReference>
<keyword evidence="1" id="KW-0732">Signal</keyword>
<name>F0Y7X4_AURAN</name>
<dbReference type="AlphaFoldDB" id="F0Y7X4"/>
<dbReference type="OrthoDB" id="201641at2759"/>
<dbReference type="GeneID" id="20224518"/>
<proteinExistence type="predicted"/>
<reference evidence="2 3" key="1">
    <citation type="journal article" date="2011" name="Proc. Natl. Acad. Sci. U.S.A.">
        <title>Niche of harmful alga Aureococcus anophagefferens revealed through ecogenomics.</title>
        <authorList>
            <person name="Gobler C.J."/>
            <person name="Berry D.L."/>
            <person name="Dyhrman S.T."/>
            <person name="Wilhelm S.W."/>
            <person name="Salamov A."/>
            <person name="Lobanov A.V."/>
            <person name="Zhang Y."/>
            <person name="Collier J.L."/>
            <person name="Wurch L.L."/>
            <person name="Kustka A.B."/>
            <person name="Dill B.D."/>
            <person name="Shah M."/>
            <person name="VerBerkmoes N.C."/>
            <person name="Kuo A."/>
            <person name="Terry A."/>
            <person name="Pangilinan J."/>
            <person name="Lindquist E.A."/>
            <person name="Lucas S."/>
            <person name="Paulsen I.T."/>
            <person name="Hattenrath-Lehmann T.K."/>
            <person name="Talmage S.C."/>
            <person name="Walker E.A."/>
            <person name="Koch F."/>
            <person name="Burson A.M."/>
            <person name="Marcoval M.A."/>
            <person name="Tang Y.Z."/>
            <person name="Lecleir G.R."/>
            <person name="Coyne K.J."/>
            <person name="Berg G.M."/>
            <person name="Bertrand E.M."/>
            <person name="Saito M.A."/>
            <person name="Gladyshev V.N."/>
            <person name="Grigoriev I.V."/>
        </authorList>
    </citation>
    <scope>NUCLEOTIDE SEQUENCE [LARGE SCALE GENOMIC DNA]</scope>
    <source>
        <strain evidence="3">CCMP 1984</strain>
    </source>
</reference>
<organism evidence="3">
    <name type="scientific">Aureococcus anophagefferens</name>
    <name type="common">Harmful bloom alga</name>
    <dbReference type="NCBI Taxonomy" id="44056"/>
    <lineage>
        <taxon>Eukaryota</taxon>
        <taxon>Sar</taxon>
        <taxon>Stramenopiles</taxon>
        <taxon>Ochrophyta</taxon>
        <taxon>Pelagophyceae</taxon>
        <taxon>Pelagomonadales</taxon>
        <taxon>Pelagomonadaceae</taxon>
        <taxon>Aureococcus</taxon>
    </lineage>
</organism>
<protein>
    <recommendedName>
        <fullName evidence="4">Secreted protein</fullName>
    </recommendedName>
</protein>
<keyword evidence="3" id="KW-1185">Reference proteome</keyword>
<evidence type="ECO:0000256" key="1">
    <source>
        <dbReference type="SAM" id="SignalP"/>
    </source>
</evidence>
<evidence type="ECO:0008006" key="4">
    <source>
        <dbReference type="Google" id="ProtNLM"/>
    </source>
</evidence>
<dbReference type="EMBL" id="GL833127">
    <property type="protein sequence ID" value="EGB08506.1"/>
    <property type="molecule type" value="Genomic_DNA"/>
</dbReference>
<feature type="chain" id="PRO_5003264447" description="Secreted protein" evidence="1">
    <location>
        <begin position="20"/>
        <end position="190"/>
    </location>
</feature>
<dbReference type="KEGG" id="aaf:AURANDRAFT_63821"/>
<sequence length="190" mass="20594">MRCPLGLFVACAVVDVASPASRADVAYAACALALLDAGADGQTTGAKLEDDYPNGPKNLKCFYSNKVGRNTGYASNSDLEAILCPEGQNKFCVRQVVNGLARTECGMTEYFGDKYYTLANDDQECMFLKCSDTCDEDQLDVHSEYIEEFREDATYTRDTLCCKTDYCNAAGGLRPAGAVLFSVAALAFLR</sequence>
<dbReference type="InParanoid" id="F0Y7X4"/>
<evidence type="ECO:0000313" key="3">
    <source>
        <dbReference type="Proteomes" id="UP000002729"/>
    </source>
</evidence>
<accession>F0Y7X4</accession>
<feature type="signal peptide" evidence="1">
    <location>
        <begin position="1"/>
        <end position="19"/>
    </location>
</feature>